<keyword evidence="1" id="KW-1133">Transmembrane helix</keyword>
<dbReference type="OrthoDB" id="6388948at2"/>
<dbReference type="RefSeq" id="WP_091982288.1">
    <property type="nucleotide sequence ID" value="NZ_FOLO01000007.1"/>
</dbReference>
<evidence type="ECO:0000313" key="2">
    <source>
        <dbReference type="EMBL" id="SFC32843.1"/>
    </source>
</evidence>
<protein>
    <submittedName>
        <fullName evidence="2">Uncharacterized protein</fullName>
    </submittedName>
</protein>
<feature type="transmembrane region" description="Helical" evidence="1">
    <location>
        <begin position="44"/>
        <end position="64"/>
    </location>
</feature>
<reference evidence="2 3" key="1">
    <citation type="submission" date="2016-10" db="EMBL/GenBank/DDBJ databases">
        <authorList>
            <person name="de Groot N.N."/>
        </authorList>
    </citation>
    <scope>NUCLEOTIDE SEQUENCE [LARGE SCALE GENOMIC DNA]</scope>
    <source>
        <strain evidence="2 3">DSM 6059</strain>
    </source>
</reference>
<organism evidence="2 3">
    <name type="scientific">Pseudoalteromonas denitrificans DSM 6059</name>
    <dbReference type="NCBI Taxonomy" id="1123010"/>
    <lineage>
        <taxon>Bacteria</taxon>
        <taxon>Pseudomonadati</taxon>
        <taxon>Pseudomonadota</taxon>
        <taxon>Gammaproteobacteria</taxon>
        <taxon>Alteromonadales</taxon>
        <taxon>Pseudoalteromonadaceae</taxon>
        <taxon>Pseudoalteromonas</taxon>
    </lineage>
</organism>
<dbReference type="Proteomes" id="UP000198862">
    <property type="component" value="Unassembled WGS sequence"/>
</dbReference>
<keyword evidence="1" id="KW-0812">Transmembrane</keyword>
<accession>A0A1I1IGF4</accession>
<feature type="transmembrane region" description="Helical" evidence="1">
    <location>
        <begin position="12"/>
        <end position="38"/>
    </location>
</feature>
<dbReference type="AlphaFoldDB" id="A0A1I1IGF4"/>
<dbReference type="STRING" id="1123010.SAMN02745724_01442"/>
<proteinExistence type="predicted"/>
<keyword evidence="1" id="KW-0472">Membrane</keyword>
<evidence type="ECO:0000313" key="3">
    <source>
        <dbReference type="Proteomes" id="UP000198862"/>
    </source>
</evidence>
<gene>
    <name evidence="2" type="ORF">SAMN02745724_01442</name>
</gene>
<dbReference type="EMBL" id="FOLO01000007">
    <property type="protein sequence ID" value="SFC32843.1"/>
    <property type="molecule type" value="Genomic_DNA"/>
</dbReference>
<name>A0A1I1IGF4_9GAMM</name>
<evidence type="ECO:0000256" key="1">
    <source>
        <dbReference type="SAM" id="Phobius"/>
    </source>
</evidence>
<keyword evidence="3" id="KW-1185">Reference proteome</keyword>
<sequence>MHYRLNITSRALAAIFGGYAFAVASSFALVPILMLFFSLVKSDAVYLATMLSYIFYFAAIIFSFCRSSILLVCRDMTLACGVLYLVHLGASTL</sequence>